<comment type="caution">
    <text evidence="7">The sequence shown here is derived from an EMBL/GenBank/DDBJ whole genome shotgun (WGS) entry which is preliminary data.</text>
</comment>
<keyword evidence="3" id="KW-0998">Cell outer membrane</keyword>
<comment type="subcellular location">
    <subcellularLocation>
        <location evidence="1">Cell outer membrane</location>
    </subcellularLocation>
</comment>
<dbReference type="PANTHER" id="PTHR30329">
    <property type="entry name" value="STATOR ELEMENT OF FLAGELLAR MOTOR COMPLEX"/>
    <property type="match status" value="1"/>
</dbReference>
<sequence length="434" mass="48352">MKKILIILAFLTIQEELAAQNGVGQRVVQRSKDQTTNRAESRSEQGVDKALNKIEEGIGSIFKKRNKKNNREERQAEEGVEMGSSEDLQNQGEGVSRSSHKRSVDSKFDFISGEKVIAYEGFENVAMGDFPVDWNTDSGGEIVRFEGDDMNWMLPAKSGVFVPDFVNKLPENFTLEFDITVSEDFSNSMGGLKTIFVEAMPDRMAYDLHFSGDTQVLVEVHPLPEGIQYSYFSKSSTGTELRNNGTKSGDFLSVYRVSMWRQGTRLRVYIDDEKIYDLPRAFSTGVEYALLFGTNYWSGDLYFTDLKIASGEPDTRSKLITEGKFVTNSITFDSNSDVLKNSSFGVLKEIAETLQQNAGVRVQVIGHTDSDGSENLNLDLSKRRAAAVKSALVNDFGIDASRLETDGKGQSQPVSTNNTSEGKAQNRRVEFIKL</sequence>
<feature type="domain" description="OmpA-like" evidence="6">
    <location>
        <begin position="319"/>
        <end position="434"/>
    </location>
</feature>
<dbReference type="RefSeq" id="WP_376884250.1">
    <property type="nucleotide sequence ID" value="NZ_JBHUHR010000015.1"/>
</dbReference>
<feature type="compositionally biased region" description="Basic and acidic residues" evidence="5">
    <location>
        <begin position="30"/>
        <end position="49"/>
    </location>
</feature>
<evidence type="ECO:0000313" key="8">
    <source>
        <dbReference type="Proteomes" id="UP001597361"/>
    </source>
</evidence>
<keyword evidence="2 4" id="KW-0472">Membrane</keyword>
<feature type="region of interest" description="Disordered" evidence="5">
    <location>
        <begin position="22"/>
        <end position="49"/>
    </location>
</feature>
<evidence type="ECO:0000256" key="5">
    <source>
        <dbReference type="SAM" id="MobiDB-lite"/>
    </source>
</evidence>
<dbReference type="PROSITE" id="PS51123">
    <property type="entry name" value="OMPA_2"/>
    <property type="match status" value="1"/>
</dbReference>
<dbReference type="EMBL" id="JBHUHR010000015">
    <property type="protein sequence ID" value="MFD2034265.1"/>
    <property type="molecule type" value="Genomic_DNA"/>
</dbReference>
<evidence type="ECO:0000256" key="2">
    <source>
        <dbReference type="ARBA" id="ARBA00023136"/>
    </source>
</evidence>
<keyword evidence="8" id="KW-1185">Reference proteome</keyword>
<proteinExistence type="predicted"/>
<dbReference type="CDD" id="cd07185">
    <property type="entry name" value="OmpA_C-like"/>
    <property type="match status" value="1"/>
</dbReference>
<dbReference type="SUPFAM" id="SSF103088">
    <property type="entry name" value="OmpA-like"/>
    <property type="match status" value="1"/>
</dbReference>
<feature type="region of interest" description="Disordered" evidence="5">
    <location>
        <begin position="65"/>
        <end position="100"/>
    </location>
</feature>
<dbReference type="InterPro" id="IPR036737">
    <property type="entry name" value="OmpA-like_sf"/>
</dbReference>
<evidence type="ECO:0000256" key="3">
    <source>
        <dbReference type="ARBA" id="ARBA00023237"/>
    </source>
</evidence>
<dbReference type="InterPro" id="IPR006665">
    <property type="entry name" value="OmpA-like"/>
</dbReference>
<dbReference type="Pfam" id="PF00691">
    <property type="entry name" value="OmpA"/>
    <property type="match status" value="1"/>
</dbReference>
<dbReference type="Gene3D" id="3.30.1330.60">
    <property type="entry name" value="OmpA-like domain"/>
    <property type="match status" value="1"/>
</dbReference>
<feature type="region of interest" description="Disordered" evidence="5">
    <location>
        <begin position="402"/>
        <end position="426"/>
    </location>
</feature>
<dbReference type="InterPro" id="IPR050330">
    <property type="entry name" value="Bact_OuterMem_StrucFunc"/>
</dbReference>
<protein>
    <submittedName>
        <fullName evidence="7">OmpA family protein</fullName>
    </submittedName>
</protein>
<feature type="compositionally biased region" description="Polar residues" evidence="5">
    <location>
        <begin position="86"/>
        <end position="97"/>
    </location>
</feature>
<name>A0ABW4VL59_9BACT</name>
<gene>
    <name evidence="7" type="ORF">ACFSKL_05645</name>
</gene>
<evidence type="ECO:0000313" key="7">
    <source>
        <dbReference type="EMBL" id="MFD2034265.1"/>
    </source>
</evidence>
<dbReference type="PANTHER" id="PTHR30329:SF21">
    <property type="entry name" value="LIPOPROTEIN YIAD-RELATED"/>
    <property type="match status" value="1"/>
</dbReference>
<dbReference type="InterPro" id="IPR006664">
    <property type="entry name" value="OMP_bac"/>
</dbReference>
<organism evidence="7 8">
    <name type="scientific">Belliella marina</name>
    <dbReference type="NCBI Taxonomy" id="1644146"/>
    <lineage>
        <taxon>Bacteria</taxon>
        <taxon>Pseudomonadati</taxon>
        <taxon>Bacteroidota</taxon>
        <taxon>Cytophagia</taxon>
        <taxon>Cytophagales</taxon>
        <taxon>Cyclobacteriaceae</taxon>
        <taxon>Belliella</taxon>
    </lineage>
</organism>
<feature type="compositionally biased region" description="Polar residues" evidence="5">
    <location>
        <begin position="408"/>
        <end position="423"/>
    </location>
</feature>
<evidence type="ECO:0000256" key="4">
    <source>
        <dbReference type="PROSITE-ProRule" id="PRU00473"/>
    </source>
</evidence>
<dbReference type="Proteomes" id="UP001597361">
    <property type="component" value="Unassembled WGS sequence"/>
</dbReference>
<evidence type="ECO:0000259" key="6">
    <source>
        <dbReference type="PROSITE" id="PS51123"/>
    </source>
</evidence>
<reference evidence="8" key="1">
    <citation type="journal article" date="2019" name="Int. J. Syst. Evol. Microbiol.">
        <title>The Global Catalogue of Microorganisms (GCM) 10K type strain sequencing project: providing services to taxonomists for standard genome sequencing and annotation.</title>
        <authorList>
            <consortium name="The Broad Institute Genomics Platform"/>
            <consortium name="The Broad Institute Genome Sequencing Center for Infectious Disease"/>
            <person name="Wu L."/>
            <person name="Ma J."/>
        </authorList>
    </citation>
    <scope>NUCLEOTIDE SEQUENCE [LARGE SCALE GENOMIC DNA]</scope>
    <source>
        <strain evidence="8">CGMCC 1.15180</strain>
    </source>
</reference>
<dbReference type="PRINTS" id="PR01021">
    <property type="entry name" value="OMPADOMAIN"/>
</dbReference>
<evidence type="ECO:0000256" key="1">
    <source>
        <dbReference type="ARBA" id="ARBA00004442"/>
    </source>
</evidence>
<accession>A0ABW4VL59</accession>